<dbReference type="PANTHER" id="PTHR13800:SF12">
    <property type="entry name" value="TRANSIENT RECEPTOR POTENTIAL CATION CHANNEL SUBFAMILY M MEMBER-LIKE 2"/>
    <property type="match status" value="1"/>
</dbReference>
<gene>
    <name evidence="2" type="ORF">TRIADDRAFT_55523</name>
</gene>
<dbReference type="InParanoid" id="B3RV46"/>
<organism evidence="2 3">
    <name type="scientific">Trichoplax adhaerens</name>
    <name type="common">Trichoplax reptans</name>
    <dbReference type="NCBI Taxonomy" id="10228"/>
    <lineage>
        <taxon>Eukaryota</taxon>
        <taxon>Metazoa</taxon>
        <taxon>Placozoa</taxon>
        <taxon>Uniplacotomia</taxon>
        <taxon>Trichoplacea</taxon>
        <taxon>Trichoplacidae</taxon>
        <taxon>Trichoplax</taxon>
    </lineage>
</organism>
<dbReference type="PANTHER" id="PTHR13800">
    <property type="entry name" value="TRANSIENT RECEPTOR POTENTIAL CATION CHANNEL, SUBFAMILY M, MEMBER 6"/>
    <property type="match status" value="1"/>
</dbReference>
<proteinExistence type="predicted"/>
<dbReference type="EMBL" id="DS985244">
    <property type="protein sequence ID" value="EDV25933.1"/>
    <property type="molecule type" value="Genomic_DNA"/>
</dbReference>
<reference evidence="2 3" key="1">
    <citation type="journal article" date="2008" name="Nature">
        <title>The Trichoplax genome and the nature of placozoans.</title>
        <authorList>
            <person name="Srivastava M."/>
            <person name="Begovic E."/>
            <person name="Chapman J."/>
            <person name="Putnam N.H."/>
            <person name="Hellsten U."/>
            <person name="Kawashima T."/>
            <person name="Kuo A."/>
            <person name="Mitros T."/>
            <person name="Salamov A."/>
            <person name="Carpenter M.L."/>
            <person name="Signorovitch A.Y."/>
            <person name="Moreno M.A."/>
            <person name="Kamm K."/>
            <person name="Grimwood J."/>
            <person name="Schmutz J."/>
            <person name="Shapiro H."/>
            <person name="Grigoriev I.V."/>
            <person name="Buss L.W."/>
            <person name="Schierwater B."/>
            <person name="Dellaporta S.L."/>
            <person name="Rokhsar D.S."/>
        </authorList>
    </citation>
    <scope>NUCLEOTIDE SEQUENCE [LARGE SCALE GENOMIC DNA]</scope>
    <source>
        <strain evidence="2 3">Grell-BS-1999</strain>
    </source>
</reference>
<evidence type="ECO:0000313" key="3">
    <source>
        <dbReference type="Proteomes" id="UP000009022"/>
    </source>
</evidence>
<dbReference type="InterPro" id="IPR041491">
    <property type="entry name" value="TRPM_SLOG"/>
</dbReference>
<dbReference type="Proteomes" id="UP000009022">
    <property type="component" value="Unassembled WGS sequence"/>
</dbReference>
<dbReference type="RefSeq" id="XP_002111966.1">
    <property type="nucleotide sequence ID" value="XM_002111930.1"/>
</dbReference>
<protein>
    <recommendedName>
        <fullName evidence="1">TRPM SLOG domain-containing protein</fullName>
    </recommendedName>
</protein>
<dbReference type="GeneID" id="6752682"/>
<feature type="domain" description="TRPM SLOG" evidence="1">
    <location>
        <begin position="84"/>
        <end position="313"/>
    </location>
</feature>
<name>B3RV46_TRIAD</name>
<keyword evidence="3" id="KW-1185">Reference proteome</keyword>
<accession>B3RV46</accession>
<dbReference type="KEGG" id="tad:TRIADDRAFT_55523"/>
<evidence type="ECO:0000313" key="2">
    <source>
        <dbReference type="EMBL" id="EDV25933.1"/>
    </source>
</evidence>
<dbReference type="HOGENOM" id="CLU_635127_0_0_1"/>
<dbReference type="InterPro" id="IPR050927">
    <property type="entry name" value="TRPM"/>
</dbReference>
<dbReference type="CTD" id="6752682"/>
<dbReference type="Pfam" id="PF18139">
    <property type="entry name" value="LSDAT_euk"/>
    <property type="match status" value="1"/>
</dbReference>
<evidence type="ECO:0000259" key="1">
    <source>
        <dbReference type="Pfam" id="PF18139"/>
    </source>
</evidence>
<dbReference type="eggNOG" id="KOG3614">
    <property type="taxonomic scope" value="Eukaryota"/>
</dbReference>
<dbReference type="PhylomeDB" id="B3RV46"/>
<sequence>MEVAANMYKLKLSSSHNYQGPTELSQQYSQLICNYLHNDFLSSTIISYQIQEEKEKDFILNQLSQSLDTFGELKLSTDNNSRSARYVKVTPSVNIEKLKQLFLDHWLILQADLLVCITGSTEKERVEYWEKLFYETFFKDAHTTVAITNGIQDQLTKALGNAMKFRWNQPLCKSSLLGIPFWHQIYNKDQLVGAMNEGKYPATYTKLRENEITDGDEMPLAENHEYYVMLDAKNCSKSYETRVGIISALRENIANTWVPEFWTERTGLKTVPSLHLVIGGDVVTLMEVNALLQNHQIVALVNCRGATGLLCMALNKLRNSNLQSLDKEFVEAVLTKQGSWLTGVSQQSIIIDYFMKILDKSDLVHIIDPDHFKEDFYSLVIKLCGCFVVGLLRCMIIVINMTNWNNFEYKIIYFECKGSVWDVCNTSNIQGY</sequence>
<dbReference type="AlphaFoldDB" id="B3RV46"/>